<evidence type="ECO:0000313" key="2">
    <source>
        <dbReference type="EMBL" id="CAE0306626.1"/>
    </source>
</evidence>
<keyword evidence="1" id="KW-0472">Membrane</keyword>
<dbReference type="AlphaFoldDB" id="A0A7S3MJ14"/>
<keyword evidence="1" id="KW-0812">Transmembrane</keyword>
<evidence type="ECO:0000256" key="1">
    <source>
        <dbReference type="SAM" id="Phobius"/>
    </source>
</evidence>
<protein>
    <submittedName>
        <fullName evidence="2">Uncharacterized protein</fullName>
    </submittedName>
</protein>
<gene>
    <name evidence="2" type="ORF">FEHR0123_LOCUS1532</name>
</gene>
<feature type="transmembrane region" description="Helical" evidence="1">
    <location>
        <begin position="143"/>
        <end position="170"/>
    </location>
</feature>
<dbReference type="EMBL" id="HBIE01004918">
    <property type="protein sequence ID" value="CAE0306626.1"/>
    <property type="molecule type" value="Transcribed_RNA"/>
</dbReference>
<organism evidence="2">
    <name type="scientific">Favella ehrenbergii</name>
    <dbReference type="NCBI Taxonomy" id="182087"/>
    <lineage>
        <taxon>Eukaryota</taxon>
        <taxon>Sar</taxon>
        <taxon>Alveolata</taxon>
        <taxon>Ciliophora</taxon>
        <taxon>Intramacronucleata</taxon>
        <taxon>Spirotrichea</taxon>
        <taxon>Choreotrichia</taxon>
        <taxon>Tintinnida</taxon>
        <taxon>Xystonellidae</taxon>
        <taxon>Favella</taxon>
    </lineage>
</organism>
<feature type="transmembrane region" description="Helical" evidence="1">
    <location>
        <begin position="109"/>
        <end position="131"/>
    </location>
</feature>
<reference evidence="2" key="1">
    <citation type="submission" date="2021-01" db="EMBL/GenBank/DDBJ databases">
        <authorList>
            <person name="Corre E."/>
            <person name="Pelletier E."/>
            <person name="Niang G."/>
            <person name="Scheremetjew M."/>
            <person name="Finn R."/>
            <person name="Kale V."/>
            <person name="Holt S."/>
            <person name="Cochrane G."/>
            <person name="Meng A."/>
            <person name="Brown T."/>
            <person name="Cohen L."/>
        </authorList>
    </citation>
    <scope>NUCLEOTIDE SEQUENCE</scope>
    <source>
        <strain evidence="2">Fehren 1</strain>
    </source>
</reference>
<feature type="transmembrane region" description="Helical" evidence="1">
    <location>
        <begin position="83"/>
        <end position="102"/>
    </location>
</feature>
<keyword evidence="1" id="KW-1133">Transmembrane helix</keyword>
<name>A0A7S3MJ14_9SPIT</name>
<proteinExistence type="predicted"/>
<sequence>MAKVDIERQVAIAQTKTEPRIFTFSKVLQRVQQVLIAQWILFLSMHFLDLKMIAKRPNLMAGSFILTVLAYALLAKVKISSWLLKLFLLTIATATQVVLLTGLVEVHELFMLAILFLLIYPMSLVVSQFYINIEPYLEDPEDYLVGTAVVYSGVVLLYGRFLIRFIIFLAKILREAARSMQWLIFF</sequence>
<accession>A0A7S3MJ14</accession>
<feature type="transmembrane region" description="Helical" evidence="1">
    <location>
        <begin position="60"/>
        <end position="77"/>
    </location>
</feature>